<reference evidence="2" key="1">
    <citation type="journal article" date="2022" name="Mol. Ecol. Resour.">
        <title>The genomes of chicory, endive, great burdock and yacon provide insights into Asteraceae palaeo-polyploidization history and plant inulin production.</title>
        <authorList>
            <person name="Fan W."/>
            <person name="Wang S."/>
            <person name="Wang H."/>
            <person name="Wang A."/>
            <person name="Jiang F."/>
            <person name="Liu H."/>
            <person name="Zhao H."/>
            <person name="Xu D."/>
            <person name="Zhang Y."/>
        </authorList>
    </citation>
    <scope>NUCLEOTIDE SEQUENCE [LARGE SCALE GENOMIC DNA]</scope>
    <source>
        <strain evidence="2">cv. Yunnan</strain>
    </source>
</reference>
<organism evidence="1 2">
    <name type="scientific">Smallanthus sonchifolius</name>
    <dbReference type="NCBI Taxonomy" id="185202"/>
    <lineage>
        <taxon>Eukaryota</taxon>
        <taxon>Viridiplantae</taxon>
        <taxon>Streptophyta</taxon>
        <taxon>Embryophyta</taxon>
        <taxon>Tracheophyta</taxon>
        <taxon>Spermatophyta</taxon>
        <taxon>Magnoliopsida</taxon>
        <taxon>eudicotyledons</taxon>
        <taxon>Gunneridae</taxon>
        <taxon>Pentapetalae</taxon>
        <taxon>asterids</taxon>
        <taxon>campanulids</taxon>
        <taxon>Asterales</taxon>
        <taxon>Asteraceae</taxon>
        <taxon>Asteroideae</taxon>
        <taxon>Heliantheae alliance</taxon>
        <taxon>Millerieae</taxon>
        <taxon>Smallanthus</taxon>
    </lineage>
</organism>
<dbReference type="Proteomes" id="UP001056120">
    <property type="component" value="Linkage Group LG29"/>
</dbReference>
<dbReference type="EMBL" id="CM042046">
    <property type="protein sequence ID" value="KAI3676496.1"/>
    <property type="molecule type" value="Genomic_DNA"/>
</dbReference>
<evidence type="ECO:0000313" key="2">
    <source>
        <dbReference type="Proteomes" id="UP001056120"/>
    </source>
</evidence>
<keyword evidence="2" id="KW-1185">Reference proteome</keyword>
<sequence>MISQFIAYKVEMINDGMQDFYVQFHGPKDEVSPPSETVPPELPEPTLGINFARAEEIGCSWLQSTVTLGWVLHSTEQFEEIIIAQAGLQKPSNAALTEIAEELLHEFQRCLCANSEIASLDISAIFSRKVIDVCVPFSCVLMFKGEQTYLSTCHHKTGREREAELRRQESRGEKREREIVDQVMKKITGGSPSKKPLASSLPLGARFVGRNISGNPGHNRVDCPELKQGGGEKKIEMLRPKCRAFHISENCKLRAWGETFLIDLIPMFMGDFDVIVGMDWLSKNKENILCGPKATKYMVRWCKAYMACVANVIEKVKDIRDVPVVNQFEDVFPDELSGVPPEREVEFGIDLAGGQSTL</sequence>
<evidence type="ECO:0000313" key="1">
    <source>
        <dbReference type="EMBL" id="KAI3676496.1"/>
    </source>
</evidence>
<reference evidence="1 2" key="2">
    <citation type="journal article" date="2022" name="Mol. Ecol. Resour.">
        <title>The genomes of chicory, endive, great burdock and yacon provide insights into Asteraceae paleo-polyploidization history and plant inulin production.</title>
        <authorList>
            <person name="Fan W."/>
            <person name="Wang S."/>
            <person name="Wang H."/>
            <person name="Wang A."/>
            <person name="Jiang F."/>
            <person name="Liu H."/>
            <person name="Zhao H."/>
            <person name="Xu D."/>
            <person name="Zhang Y."/>
        </authorList>
    </citation>
    <scope>NUCLEOTIDE SEQUENCE [LARGE SCALE GENOMIC DNA]</scope>
    <source>
        <strain evidence="2">cv. Yunnan</strain>
        <tissue evidence="1">Leaves</tissue>
    </source>
</reference>
<proteinExistence type="predicted"/>
<protein>
    <submittedName>
        <fullName evidence="1">Uncharacterized protein</fullName>
    </submittedName>
</protein>
<gene>
    <name evidence="1" type="ORF">L1987_86106</name>
</gene>
<accession>A0ACB8XZ10</accession>
<name>A0ACB8XZ10_9ASTR</name>
<comment type="caution">
    <text evidence="1">The sequence shown here is derived from an EMBL/GenBank/DDBJ whole genome shotgun (WGS) entry which is preliminary data.</text>
</comment>